<evidence type="ECO:0000313" key="2">
    <source>
        <dbReference type="Proteomes" id="UP000824073"/>
    </source>
</evidence>
<dbReference type="Proteomes" id="UP000824073">
    <property type="component" value="Unassembled WGS sequence"/>
</dbReference>
<protein>
    <submittedName>
        <fullName evidence="1">Uncharacterized protein</fullName>
    </submittedName>
</protein>
<proteinExistence type="predicted"/>
<name>A0A9D1S1F6_9CLOT</name>
<sequence length="77" mass="8395">MALPDSEINTVLDLFNQKCLEDPEFARLAEENPIAAFDTVARAHEASLAAAQEGTGFPLPVPGRKLTHDELTQVFCI</sequence>
<evidence type="ECO:0000313" key="1">
    <source>
        <dbReference type="EMBL" id="HIU44465.1"/>
    </source>
</evidence>
<gene>
    <name evidence="1" type="ORF">IAB67_09235</name>
</gene>
<dbReference type="AlphaFoldDB" id="A0A9D1S1F6"/>
<dbReference type="EMBL" id="DVMR01000067">
    <property type="protein sequence ID" value="HIU44465.1"/>
    <property type="molecule type" value="Genomic_DNA"/>
</dbReference>
<reference evidence="1" key="1">
    <citation type="submission" date="2020-10" db="EMBL/GenBank/DDBJ databases">
        <authorList>
            <person name="Gilroy R."/>
        </authorList>
    </citation>
    <scope>NUCLEOTIDE SEQUENCE</scope>
    <source>
        <strain evidence="1">CHK191-8634</strain>
    </source>
</reference>
<comment type="caution">
    <text evidence="1">The sequence shown here is derived from an EMBL/GenBank/DDBJ whole genome shotgun (WGS) entry which is preliminary data.</text>
</comment>
<reference evidence="1" key="2">
    <citation type="journal article" date="2021" name="PeerJ">
        <title>Extensive microbial diversity within the chicken gut microbiome revealed by metagenomics and culture.</title>
        <authorList>
            <person name="Gilroy R."/>
            <person name="Ravi A."/>
            <person name="Getino M."/>
            <person name="Pursley I."/>
            <person name="Horton D.L."/>
            <person name="Alikhan N.F."/>
            <person name="Baker D."/>
            <person name="Gharbi K."/>
            <person name="Hall N."/>
            <person name="Watson M."/>
            <person name="Adriaenssens E.M."/>
            <person name="Foster-Nyarko E."/>
            <person name="Jarju S."/>
            <person name="Secka A."/>
            <person name="Antonio M."/>
            <person name="Oren A."/>
            <person name="Chaudhuri R.R."/>
            <person name="La Ragione R."/>
            <person name="Hildebrand F."/>
            <person name="Pallen M.J."/>
        </authorList>
    </citation>
    <scope>NUCLEOTIDE SEQUENCE</scope>
    <source>
        <strain evidence="1">CHK191-8634</strain>
    </source>
</reference>
<organism evidence="1 2">
    <name type="scientific">Candidatus Ventrousia excrementavium</name>
    <dbReference type="NCBI Taxonomy" id="2840961"/>
    <lineage>
        <taxon>Bacteria</taxon>
        <taxon>Bacillati</taxon>
        <taxon>Bacillota</taxon>
        <taxon>Clostridia</taxon>
        <taxon>Eubacteriales</taxon>
        <taxon>Clostridiaceae</taxon>
        <taxon>Clostridiaceae incertae sedis</taxon>
        <taxon>Candidatus Ventrousia</taxon>
    </lineage>
</organism>
<accession>A0A9D1S1F6</accession>